<reference evidence="2 3" key="1">
    <citation type="submission" date="2015-08" db="EMBL/GenBank/DDBJ databases">
        <title>Ancestral chromatin configuration constrains chromatin evolution on differentiating sex chromosomes in Drosophila.</title>
        <authorList>
            <person name="Zhou Q."/>
            <person name="Bachtrog D."/>
        </authorList>
    </citation>
    <scope>NUCLEOTIDE SEQUENCE [LARGE SCALE GENOMIC DNA]</scope>
    <source>
        <tissue evidence="2">Whole larvae</tissue>
    </source>
</reference>
<dbReference type="InterPro" id="IPR036056">
    <property type="entry name" value="Fibrinogen-like_C"/>
</dbReference>
<sequence>MNNEPIAQPNKDIYELYPDSDAGAVQAQNTDEFILIDSSEVRAKTTNRDIVSWTNTKTRASRPTTTRLRTRTTTTTRARTTTTKASTTTSRTPSWLTLTPHPPKFFNYPLATCQEQLNLHEVFGVLLARDRGLPTKVMCRFRNDWGGPWLLMNRMELPVRVHMRHWFFGYVTEDYKDLNINFLGLAHIMNSMRVAMLILGQDNNNQLVYNLYDDVVISGFDDLFMLRKAHLIAANTTDLLFTSVGQPLISHAGHNRSCPFDVLGGWWGTKWQVENKHYCVFPIERNVSRPGYMAMFIKPSPFAINNTALYGDEITTRRPWATTINQTLMDQADGDLDAYNRLNQALYERNKLRVQHELLARIKLLHSGNMTALWFSNNLHNPTEQTDMGEAETDPLVYQEEPTTTAAAAAAATVERPKPPVEPAVAAEILKPKTEQTTEVSKRTLVASSVATTTQEQLQPVTAVEQTLEKPKIPETTTKATAAAAAAAVEAAGKNVA</sequence>
<evidence type="ECO:0000313" key="2">
    <source>
        <dbReference type="EMBL" id="ALC39225.1"/>
    </source>
</evidence>
<dbReference type="STRING" id="30019.A0A0M4EQE4"/>
<dbReference type="SUPFAM" id="SSF56496">
    <property type="entry name" value="Fibrinogen C-terminal domain-like"/>
    <property type="match status" value="1"/>
</dbReference>
<name>A0A0M4EQE4_DROBS</name>
<evidence type="ECO:0000313" key="3">
    <source>
        <dbReference type="Proteomes" id="UP000494163"/>
    </source>
</evidence>
<feature type="region of interest" description="Disordered" evidence="1">
    <location>
        <begin position="58"/>
        <end position="94"/>
    </location>
</feature>
<protein>
    <submittedName>
        <fullName evidence="2">CG14913</fullName>
    </submittedName>
</protein>
<dbReference type="EMBL" id="CP012523">
    <property type="protein sequence ID" value="ALC39225.1"/>
    <property type="molecule type" value="Genomic_DNA"/>
</dbReference>
<dbReference type="AlphaFoldDB" id="A0A0M4EQE4"/>
<gene>
    <name evidence="2" type="ORF">Dbus_chr2Lg1310</name>
</gene>
<organism evidence="2 3">
    <name type="scientific">Drosophila busckii</name>
    <name type="common">Fruit fly</name>
    <dbReference type="NCBI Taxonomy" id="30019"/>
    <lineage>
        <taxon>Eukaryota</taxon>
        <taxon>Metazoa</taxon>
        <taxon>Ecdysozoa</taxon>
        <taxon>Arthropoda</taxon>
        <taxon>Hexapoda</taxon>
        <taxon>Insecta</taxon>
        <taxon>Pterygota</taxon>
        <taxon>Neoptera</taxon>
        <taxon>Endopterygota</taxon>
        <taxon>Diptera</taxon>
        <taxon>Brachycera</taxon>
        <taxon>Muscomorpha</taxon>
        <taxon>Ephydroidea</taxon>
        <taxon>Drosophilidae</taxon>
        <taxon>Drosophila</taxon>
    </lineage>
</organism>
<dbReference type="OrthoDB" id="7870931at2759"/>
<feature type="compositionally biased region" description="Low complexity" evidence="1">
    <location>
        <begin position="61"/>
        <end position="92"/>
    </location>
</feature>
<evidence type="ECO:0000256" key="1">
    <source>
        <dbReference type="SAM" id="MobiDB-lite"/>
    </source>
</evidence>
<accession>A0A0M4EQE4</accession>
<dbReference type="Proteomes" id="UP000494163">
    <property type="component" value="Chromosome 2L"/>
</dbReference>
<keyword evidence="3" id="KW-1185">Reference proteome</keyword>
<proteinExistence type="predicted"/>